<accession>A0A1G2DB73</accession>
<dbReference type="Proteomes" id="UP000177996">
    <property type="component" value="Unassembled WGS sequence"/>
</dbReference>
<name>A0A1G2DB73_9BACT</name>
<reference evidence="2 3" key="1">
    <citation type="journal article" date="2016" name="Nat. Commun.">
        <title>Thousands of microbial genomes shed light on interconnected biogeochemical processes in an aquifer system.</title>
        <authorList>
            <person name="Anantharaman K."/>
            <person name="Brown C.T."/>
            <person name="Hug L.A."/>
            <person name="Sharon I."/>
            <person name="Castelle C.J."/>
            <person name="Probst A.J."/>
            <person name="Thomas B.C."/>
            <person name="Singh A."/>
            <person name="Wilkins M.J."/>
            <person name="Karaoz U."/>
            <person name="Brodie E.L."/>
            <person name="Williams K.H."/>
            <person name="Hubbard S.S."/>
            <person name="Banfield J.F."/>
        </authorList>
    </citation>
    <scope>NUCLEOTIDE SEQUENCE [LARGE SCALE GENOMIC DNA]</scope>
</reference>
<proteinExistence type="predicted"/>
<evidence type="ECO:0000256" key="1">
    <source>
        <dbReference type="SAM" id="MobiDB-lite"/>
    </source>
</evidence>
<sequence length="212" mass="22969">MASLENPNPRETFDKNKTGIAETRQAIAEATASGDYDKVGALAQEAKNMEASNLEMSTVSQEATDDNKAFDEAKAAEKAQKDAERVEQAKLQAEKDSQEAVALLAKLQGGAVEPSPTEQVAETNAAEVLSNALSRVEEKFGNVPDDAFVLMKRESPTEVSVTLSDRRYYAESEVSEKLYLPDDVVLKTETGSVTTGSLGALRGLLRNKRKQK</sequence>
<dbReference type="EMBL" id="MHLL01000001">
    <property type="protein sequence ID" value="OGZ10879.1"/>
    <property type="molecule type" value="Genomic_DNA"/>
</dbReference>
<feature type="region of interest" description="Disordered" evidence="1">
    <location>
        <begin position="71"/>
        <end position="93"/>
    </location>
</feature>
<gene>
    <name evidence="2" type="ORF">A3D65_00205</name>
</gene>
<feature type="region of interest" description="Disordered" evidence="1">
    <location>
        <begin position="1"/>
        <end position="35"/>
    </location>
</feature>
<protein>
    <submittedName>
        <fullName evidence="2">Uncharacterized protein</fullName>
    </submittedName>
</protein>
<dbReference type="AlphaFoldDB" id="A0A1G2DB73"/>
<evidence type="ECO:0000313" key="2">
    <source>
        <dbReference type="EMBL" id="OGZ10879.1"/>
    </source>
</evidence>
<comment type="caution">
    <text evidence="2">The sequence shown here is derived from an EMBL/GenBank/DDBJ whole genome shotgun (WGS) entry which is preliminary data.</text>
</comment>
<evidence type="ECO:0000313" key="3">
    <source>
        <dbReference type="Proteomes" id="UP000177996"/>
    </source>
</evidence>
<organism evidence="2 3">
    <name type="scientific">Candidatus Lloydbacteria bacterium RIFCSPHIGHO2_02_FULL_50_13</name>
    <dbReference type="NCBI Taxonomy" id="1798661"/>
    <lineage>
        <taxon>Bacteria</taxon>
        <taxon>Candidatus Lloydiibacteriota</taxon>
    </lineage>
</organism>